<keyword evidence="12" id="KW-1185">Reference proteome</keyword>
<feature type="transmembrane region" description="Helical" evidence="10">
    <location>
        <begin position="209"/>
        <end position="230"/>
    </location>
</feature>
<keyword evidence="7" id="KW-0406">Ion transport</keyword>
<dbReference type="GO" id="GO:0006811">
    <property type="term" value="P:monoatomic ion transport"/>
    <property type="evidence" value="ECO:0007669"/>
    <property type="project" value="UniProtKB-KW"/>
</dbReference>
<dbReference type="InterPro" id="IPR048279">
    <property type="entry name" value="MdtK-like"/>
</dbReference>
<keyword evidence="2" id="KW-0813">Transport</keyword>
<evidence type="ECO:0000256" key="2">
    <source>
        <dbReference type="ARBA" id="ARBA00022448"/>
    </source>
</evidence>
<dbReference type="Pfam" id="PF01554">
    <property type="entry name" value="MatE"/>
    <property type="match status" value="2"/>
</dbReference>
<dbReference type="InterPro" id="IPR050222">
    <property type="entry name" value="MATE_MdtK"/>
</dbReference>
<keyword evidence="5 10" id="KW-0812">Transmembrane</keyword>
<evidence type="ECO:0000313" key="11">
    <source>
        <dbReference type="EMBL" id="MSU06445.1"/>
    </source>
</evidence>
<evidence type="ECO:0000256" key="7">
    <source>
        <dbReference type="ARBA" id="ARBA00023065"/>
    </source>
</evidence>
<feature type="transmembrane region" description="Helical" evidence="10">
    <location>
        <begin position="398"/>
        <end position="422"/>
    </location>
</feature>
<evidence type="ECO:0000256" key="4">
    <source>
        <dbReference type="ARBA" id="ARBA00022475"/>
    </source>
</evidence>
<organism evidence="11 12">
    <name type="scientific">Bullifex porci</name>
    <dbReference type="NCBI Taxonomy" id="2606638"/>
    <lineage>
        <taxon>Bacteria</taxon>
        <taxon>Pseudomonadati</taxon>
        <taxon>Spirochaetota</taxon>
        <taxon>Spirochaetia</taxon>
        <taxon>Spirochaetales</taxon>
        <taxon>Spirochaetaceae</taxon>
        <taxon>Bullifex</taxon>
    </lineage>
</organism>
<reference evidence="11 12" key="1">
    <citation type="submission" date="2019-08" db="EMBL/GenBank/DDBJ databases">
        <title>In-depth cultivation of the pig gut microbiome towards novel bacterial diversity and tailored functional studies.</title>
        <authorList>
            <person name="Wylensek D."/>
            <person name="Hitch T.C.A."/>
            <person name="Clavel T."/>
        </authorList>
    </citation>
    <scope>NUCLEOTIDE SEQUENCE [LARGE SCALE GENOMIC DNA]</scope>
    <source>
        <strain evidence="11 12">NM-380-WT-3C1</strain>
    </source>
</reference>
<evidence type="ECO:0000256" key="10">
    <source>
        <dbReference type="SAM" id="Phobius"/>
    </source>
</evidence>
<evidence type="ECO:0000256" key="5">
    <source>
        <dbReference type="ARBA" id="ARBA00022692"/>
    </source>
</evidence>
<comment type="caution">
    <text evidence="11">The sequence shown here is derived from an EMBL/GenBank/DDBJ whole genome shotgun (WGS) entry which is preliminary data.</text>
</comment>
<feature type="transmembrane region" description="Helical" evidence="10">
    <location>
        <begin position="148"/>
        <end position="169"/>
    </location>
</feature>
<keyword evidence="8 10" id="KW-0472">Membrane</keyword>
<dbReference type="GO" id="GO:0015297">
    <property type="term" value="F:antiporter activity"/>
    <property type="evidence" value="ECO:0007669"/>
    <property type="project" value="UniProtKB-KW"/>
</dbReference>
<dbReference type="Proteomes" id="UP000460549">
    <property type="component" value="Unassembled WGS sequence"/>
</dbReference>
<proteinExistence type="predicted"/>
<evidence type="ECO:0000256" key="3">
    <source>
        <dbReference type="ARBA" id="ARBA00022449"/>
    </source>
</evidence>
<dbReference type="PANTHER" id="PTHR43298">
    <property type="entry name" value="MULTIDRUG RESISTANCE PROTEIN NORM-RELATED"/>
    <property type="match status" value="1"/>
</dbReference>
<gene>
    <name evidence="11" type="ORF">FYJ80_06570</name>
</gene>
<feature type="transmembrane region" description="Helical" evidence="10">
    <location>
        <begin position="368"/>
        <end position="386"/>
    </location>
</feature>
<evidence type="ECO:0000256" key="8">
    <source>
        <dbReference type="ARBA" id="ARBA00023136"/>
    </source>
</evidence>
<keyword evidence="4" id="KW-1003">Cell membrane</keyword>
<feature type="transmembrane region" description="Helical" evidence="10">
    <location>
        <begin position="296"/>
        <end position="320"/>
    </location>
</feature>
<feature type="transmembrane region" description="Helical" evidence="10">
    <location>
        <begin position="332"/>
        <end position="356"/>
    </location>
</feature>
<feature type="transmembrane region" description="Helical" evidence="10">
    <location>
        <begin position="428"/>
        <end position="452"/>
    </location>
</feature>
<protein>
    <recommendedName>
        <fullName evidence="9">Multidrug-efflux transporter</fullName>
    </recommendedName>
</protein>
<accession>A0A7X2PDN7</accession>
<evidence type="ECO:0000256" key="9">
    <source>
        <dbReference type="ARBA" id="ARBA00031636"/>
    </source>
</evidence>
<feature type="transmembrane region" description="Helical" evidence="10">
    <location>
        <begin position="60"/>
        <end position="82"/>
    </location>
</feature>
<feature type="transmembrane region" description="Helical" evidence="10">
    <location>
        <begin position="250"/>
        <end position="276"/>
    </location>
</feature>
<feature type="transmembrane region" description="Helical" evidence="10">
    <location>
        <begin position="103"/>
        <end position="128"/>
    </location>
</feature>
<evidence type="ECO:0000256" key="6">
    <source>
        <dbReference type="ARBA" id="ARBA00022989"/>
    </source>
</evidence>
<dbReference type="EMBL" id="VUNN01000011">
    <property type="protein sequence ID" value="MSU06445.1"/>
    <property type="molecule type" value="Genomic_DNA"/>
</dbReference>
<sequence>MIATMGSFRKKFFGSKEFYLSVLAIALPIAIQNCFTNFVNLLDNVMVGQMGTLEMSGVSISNQLIFVCNLCIFGTVSGGGIFCSQFFGANDWNGVRNAIRFKLLVGFTIISISIICFVFFGDKLIYLFLSGEKDLQSVERTLSYGFDYLKIMAIGIPGFLLSQIYASTLREGGETMLPMKAGIIAILTNLILNYLLIFGHFGFPRLGVNGAAIATVISRYVEAMIIIFIAHKRYEYFKGLYKTLIIPRALFIRIFKAAIPLMLNETFWSLAMSTLVQCYSTRGINAVAGYNIANTLIQVANSSFLAVGSAIGIIIGRLLGANKSEEAVETDVKLIVFSIMVGLGAGILLIILSPIFPMLYNTTAEARLIATQFLIVQGCFLPLFALRNASYFTLRSGGKILITILTDSLFMWLCPVPIAFILSRYTAMSVPLLFMTVQMSYIFNCIVGIVLIKKRVWVRNMVS</sequence>
<name>A0A7X2PDN7_9SPIO</name>
<dbReference type="AlphaFoldDB" id="A0A7X2PDN7"/>
<dbReference type="GO" id="GO:0042910">
    <property type="term" value="F:xenobiotic transmembrane transporter activity"/>
    <property type="evidence" value="ECO:0007669"/>
    <property type="project" value="InterPro"/>
</dbReference>
<keyword evidence="6 10" id="KW-1133">Transmembrane helix</keyword>
<dbReference type="InterPro" id="IPR002528">
    <property type="entry name" value="MATE_fam"/>
</dbReference>
<dbReference type="PIRSF" id="PIRSF006603">
    <property type="entry name" value="DinF"/>
    <property type="match status" value="1"/>
</dbReference>
<comment type="subcellular location">
    <subcellularLocation>
        <location evidence="1">Cell membrane</location>
        <topology evidence="1">Multi-pass membrane protein</topology>
    </subcellularLocation>
</comment>
<evidence type="ECO:0000313" key="12">
    <source>
        <dbReference type="Proteomes" id="UP000460549"/>
    </source>
</evidence>
<dbReference type="PANTHER" id="PTHR43298:SF2">
    <property type="entry name" value="FMN_FAD EXPORTER YEEO-RELATED"/>
    <property type="match status" value="1"/>
</dbReference>
<dbReference type="GO" id="GO:0005886">
    <property type="term" value="C:plasma membrane"/>
    <property type="evidence" value="ECO:0007669"/>
    <property type="project" value="UniProtKB-SubCell"/>
</dbReference>
<keyword evidence="3" id="KW-0050">Antiport</keyword>
<feature type="transmembrane region" description="Helical" evidence="10">
    <location>
        <begin position="181"/>
        <end position="203"/>
    </location>
</feature>
<dbReference type="NCBIfam" id="TIGR00797">
    <property type="entry name" value="matE"/>
    <property type="match status" value="1"/>
</dbReference>
<evidence type="ECO:0000256" key="1">
    <source>
        <dbReference type="ARBA" id="ARBA00004651"/>
    </source>
</evidence>